<accession>A0A845B8K3</accession>
<dbReference type="InterPro" id="IPR011033">
    <property type="entry name" value="PRC_barrel-like_sf"/>
</dbReference>
<feature type="compositionally biased region" description="Low complexity" evidence="1">
    <location>
        <begin position="24"/>
        <end position="33"/>
    </location>
</feature>
<feature type="compositionally biased region" description="Low complexity" evidence="1">
    <location>
        <begin position="1"/>
        <end position="10"/>
    </location>
</feature>
<dbReference type="EMBL" id="SNVJ01000002">
    <property type="protein sequence ID" value="MXP62436.1"/>
    <property type="molecule type" value="Genomic_DNA"/>
</dbReference>
<evidence type="ECO:0000313" key="4">
    <source>
        <dbReference type="Proteomes" id="UP000460715"/>
    </source>
</evidence>
<feature type="compositionally biased region" description="Gly residues" evidence="1">
    <location>
        <begin position="11"/>
        <end position="23"/>
    </location>
</feature>
<dbReference type="Pfam" id="PF05239">
    <property type="entry name" value="PRC"/>
    <property type="match status" value="1"/>
</dbReference>
<name>A0A845B8K3_9PROT</name>
<dbReference type="Gene3D" id="2.30.30.240">
    <property type="entry name" value="PRC-barrel domain"/>
    <property type="match status" value="1"/>
</dbReference>
<proteinExistence type="predicted"/>
<dbReference type="AlphaFoldDB" id="A0A845B8K3"/>
<feature type="compositionally biased region" description="Basic and acidic residues" evidence="1">
    <location>
        <begin position="108"/>
        <end position="122"/>
    </location>
</feature>
<dbReference type="OrthoDB" id="8021018at2"/>
<dbReference type="InterPro" id="IPR027275">
    <property type="entry name" value="PRC-brl_dom"/>
</dbReference>
<dbReference type="PANTHER" id="PTHR36505">
    <property type="entry name" value="BLR1072 PROTEIN"/>
    <property type="match status" value="1"/>
</dbReference>
<feature type="region of interest" description="Disordered" evidence="1">
    <location>
        <begin position="1"/>
        <end position="35"/>
    </location>
</feature>
<dbReference type="PANTHER" id="PTHR36505:SF1">
    <property type="entry name" value="BLR1072 PROTEIN"/>
    <property type="match status" value="1"/>
</dbReference>
<keyword evidence="4" id="KW-1185">Reference proteome</keyword>
<evidence type="ECO:0000313" key="3">
    <source>
        <dbReference type="EMBL" id="MXP62436.1"/>
    </source>
</evidence>
<feature type="domain" description="PRC-barrel" evidence="2">
    <location>
        <begin position="37"/>
        <end position="98"/>
    </location>
</feature>
<gene>
    <name evidence="3" type="ORF">E0493_03590</name>
</gene>
<dbReference type="Proteomes" id="UP000460715">
    <property type="component" value="Unassembled WGS sequence"/>
</dbReference>
<organism evidence="3 4">
    <name type="scientific">Teichococcus coralli</name>
    <dbReference type="NCBI Taxonomy" id="2545983"/>
    <lineage>
        <taxon>Bacteria</taxon>
        <taxon>Pseudomonadati</taxon>
        <taxon>Pseudomonadota</taxon>
        <taxon>Alphaproteobacteria</taxon>
        <taxon>Acetobacterales</taxon>
        <taxon>Roseomonadaceae</taxon>
        <taxon>Roseomonas</taxon>
    </lineage>
</organism>
<reference evidence="3 4" key="1">
    <citation type="submission" date="2019-03" db="EMBL/GenBank/DDBJ databases">
        <title>Roseomonas sp. a novel Roseomonas species isolated from Sea whip Gorgonian.</title>
        <authorList>
            <person name="Li F."/>
            <person name="Pan X."/>
            <person name="Huang S."/>
            <person name="Li Z."/>
            <person name="Meng B."/>
        </authorList>
    </citation>
    <scope>NUCLEOTIDE SEQUENCE [LARGE SCALE GENOMIC DNA]</scope>
    <source>
        <strain evidence="3 4">M0104</strain>
    </source>
</reference>
<sequence length="122" mass="12529">MTGGSSAAGTGTMGQAGRMGTGAGSAATSTSSSKPWRASKLIGADIYGADNKKIGEIDDLLVGNGGDMQAVISVGGFLGIGEKLVSVPYSDLQHGEHWMLPGANQDSLKNRPEFKYAEHTND</sequence>
<feature type="region of interest" description="Disordered" evidence="1">
    <location>
        <begin position="102"/>
        <end position="122"/>
    </location>
</feature>
<dbReference type="SUPFAM" id="SSF50346">
    <property type="entry name" value="PRC-barrel domain"/>
    <property type="match status" value="1"/>
</dbReference>
<evidence type="ECO:0000256" key="1">
    <source>
        <dbReference type="SAM" id="MobiDB-lite"/>
    </source>
</evidence>
<evidence type="ECO:0000259" key="2">
    <source>
        <dbReference type="Pfam" id="PF05239"/>
    </source>
</evidence>
<comment type="caution">
    <text evidence="3">The sequence shown here is derived from an EMBL/GenBank/DDBJ whole genome shotgun (WGS) entry which is preliminary data.</text>
</comment>
<protein>
    <submittedName>
        <fullName evidence="3">PRC-barrel domain containing protein</fullName>
    </submittedName>
</protein>